<evidence type="ECO:0000256" key="7">
    <source>
        <dbReference type="ARBA" id="ARBA00023163"/>
    </source>
</evidence>
<keyword evidence="4" id="KW-0805">Transcription regulation</keyword>
<dbReference type="GO" id="GO:0006915">
    <property type="term" value="P:apoptotic process"/>
    <property type="evidence" value="ECO:0007669"/>
    <property type="project" value="UniProtKB-KW"/>
</dbReference>
<dbReference type="AlphaFoldDB" id="A0A6F9DAP2"/>
<feature type="domain" description="Cysteine/serine-rich nuclear protein N-terminal" evidence="10">
    <location>
        <begin position="326"/>
        <end position="552"/>
    </location>
</feature>
<proteinExistence type="evidence at transcript level"/>
<feature type="compositionally biased region" description="Acidic residues" evidence="9">
    <location>
        <begin position="434"/>
        <end position="443"/>
    </location>
</feature>
<comment type="similarity">
    <text evidence="2">Belongs to the AXUD1 family.</text>
</comment>
<dbReference type="InterPro" id="IPR031972">
    <property type="entry name" value="CSRNP_N"/>
</dbReference>
<feature type="compositionally biased region" description="Basic and acidic residues" evidence="9">
    <location>
        <begin position="245"/>
        <end position="255"/>
    </location>
</feature>
<name>A0A6F9DAP2_9ASCI</name>
<evidence type="ECO:0000256" key="8">
    <source>
        <dbReference type="ARBA" id="ARBA00023242"/>
    </source>
</evidence>
<dbReference type="PANTHER" id="PTHR13580">
    <property type="entry name" value="TGF-BETA INDUCED APOPTOSIS PROTEIN"/>
    <property type="match status" value="1"/>
</dbReference>
<dbReference type="Pfam" id="PF16019">
    <property type="entry name" value="CSRNP_N"/>
    <property type="match status" value="1"/>
</dbReference>
<dbReference type="GO" id="GO:0005634">
    <property type="term" value="C:nucleus"/>
    <property type="evidence" value="ECO:0007669"/>
    <property type="project" value="UniProtKB-SubCell"/>
</dbReference>
<feature type="compositionally biased region" description="Polar residues" evidence="9">
    <location>
        <begin position="258"/>
        <end position="267"/>
    </location>
</feature>
<evidence type="ECO:0000313" key="11">
    <source>
        <dbReference type="EMBL" id="CAB3234090.1"/>
    </source>
</evidence>
<keyword evidence="8" id="KW-0539">Nucleus</keyword>
<dbReference type="GO" id="GO:0000981">
    <property type="term" value="F:DNA-binding transcription factor activity, RNA polymerase II-specific"/>
    <property type="evidence" value="ECO:0007669"/>
    <property type="project" value="TreeGrafter"/>
</dbReference>
<dbReference type="InterPro" id="IPR023260">
    <property type="entry name" value="Cys/Ser-rich_nuc_prot"/>
</dbReference>
<organism evidence="11">
    <name type="scientific">Phallusia mammillata</name>
    <dbReference type="NCBI Taxonomy" id="59560"/>
    <lineage>
        <taxon>Eukaryota</taxon>
        <taxon>Metazoa</taxon>
        <taxon>Chordata</taxon>
        <taxon>Tunicata</taxon>
        <taxon>Ascidiacea</taxon>
        <taxon>Phlebobranchia</taxon>
        <taxon>Ascidiidae</taxon>
        <taxon>Phallusia</taxon>
    </lineage>
</organism>
<comment type="subcellular location">
    <subcellularLocation>
        <location evidence="1">Nucleus</location>
    </subcellularLocation>
</comment>
<keyword evidence="6" id="KW-0010">Activator</keyword>
<dbReference type="PRINTS" id="PR02031">
    <property type="entry name" value="CYSSERRICHNP"/>
</dbReference>
<sequence>MESLGEQAFECTSSQEGCNASYDSELASILNNTDAFEATKHSTSLFANGVKADSSFCFKLDSKPSCDFANVDTHISLSCISNNSFHCDNILDAPENMLPSTGNTFHDGTLDYSLSCQSYNAPPFEGIESQKNHSNEVKIPSVEPCSVENNHQVCAQEHKLNSTENAMQSDCPMGYDKPENSNSEESKDMPLTVTHNATNSEKLATKPCCQSVSPCINNNKLNSEVKTPNVEANMKCEENMQQTTKNDETQTKSEEDFSNTSPISNEELSLDSGVASLDDNEGSKASPSEENTNNNAVLKKERKRLRSSLSKPEKCTSVKRKKSSSDKMVSFCGVTVFYFSRRQSFVTVPSQGGSTLGMSLSHNHMKKMSLKQHRKSVIQRRRSMEREQNRQQRISMKLKQLKQAYPNLETSQLMPMVVQSEPEEESSDSSSASEDIDDDDNTDDNYFLQPISTKKRRLLLRMSGVQKIDSEEKLSNKLTRESREICGCDCNGICLPSTCLCALSGIPCQVDRESFPCGCTAQGCSNTNGRVEFDAERVRTHYSRTMRRLRIEETGMTSSQDVPVNPALELRQSPYVAAGNNNGEMFESTAAQASQLSTACNTGCTTTLQQLGEEQCCSSNTTNFNQSNNGHRPFSQTAEKGWYMENTCKNVYQNSNMWNSAPSPHPNQHYNAPNISFLPRHENAVEGQQYMEPQAATHALPVSSNNYLNDCIYSVSENEMCFPAQYGASHTKATPLDIAVNEASTFRLDPIASFFPQVETVDKITSRATVYDNSFTATNSVASTLASCQNFNGITYHTEMESLPTGLNFQTCDSDNLSIATSSSEHGQDAVDVVA</sequence>
<evidence type="ECO:0000256" key="3">
    <source>
        <dbReference type="ARBA" id="ARBA00022703"/>
    </source>
</evidence>
<keyword evidence="3" id="KW-0053">Apoptosis</keyword>
<evidence type="ECO:0000256" key="1">
    <source>
        <dbReference type="ARBA" id="ARBA00004123"/>
    </source>
</evidence>
<evidence type="ECO:0000259" key="10">
    <source>
        <dbReference type="Pfam" id="PF16019"/>
    </source>
</evidence>
<protein>
    <submittedName>
        <fullName evidence="11">Cysteine/serine-rich nuclear protein 1</fullName>
    </submittedName>
</protein>
<feature type="compositionally biased region" description="Polar residues" evidence="9">
    <location>
        <begin position="283"/>
        <end position="296"/>
    </location>
</feature>
<dbReference type="EMBL" id="LR784204">
    <property type="protein sequence ID" value="CAB3234090.1"/>
    <property type="molecule type" value="mRNA"/>
</dbReference>
<feature type="region of interest" description="Disordered" evidence="9">
    <location>
        <begin position="239"/>
        <end position="322"/>
    </location>
</feature>
<evidence type="ECO:0000256" key="6">
    <source>
        <dbReference type="ARBA" id="ARBA00023159"/>
    </source>
</evidence>
<keyword evidence="5" id="KW-0238">DNA-binding</keyword>
<feature type="region of interest" description="Disordered" evidence="9">
    <location>
        <begin position="165"/>
        <end position="190"/>
    </location>
</feature>
<feature type="region of interest" description="Disordered" evidence="9">
    <location>
        <begin position="417"/>
        <end position="447"/>
    </location>
</feature>
<gene>
    <name evidence="11" type="primary">Csrnp1</name>
</gene>
<evidence type="ECO:0000256" key="9">
    <source>
        <dbReference type="SAM" id="MobiDB-lite"/>
    </source>
</evidence>
<keyword evidence="7" id="KW-0804">Transcription</keyword>
<evidence type="ECO:0000256" key="5">
    <source>
        <dbReference type="ARBA" id="ARBA00023125"/>
    </source>
</evidence>
<dbReference type="GO" id="GO:0043565">
    <property type="term" value="F:sequence-specific DNA binding"/>
    <property type="evidence" value="ECO:0007669"/>
    <property type="project" value="TreeGrafter"/>
</dbReference>
<accession>A0A6F9DAP2</accession>
<reference evidence="11" key="1">
    <citation type="submission" date="2020-04" db="EMBL/GenBank/DDBJ databases">
        <authorList>
            <person name="Neveu A P."/>
        </authorList>
    </citation>
    <scope>NUCLEOTIDE SEQUENCE</scope>
    <source>
        <tissue evidence="11">Whole embryo</tissue>
    </source>
</reference>
<evidence type="ECO:0000256" key="4">
    <source>
        <dbReference type="ARBA" id="ARBA00023015"/>
    </source>
</evidence>
<feature type="compositionally biased region" description="Basic and acidic residues" evidence="9">
    <location>
        <begin position="176"/>
        <end position="188"/>
    </location>
</feature>
<evidence type="ECO:0000256" key="2">
    <source>
        <dbReference type="ARBA" id="ARBA00008548"/>
    </source>
</evidence>
<dbReference type="PANTHER" id="PTHR13580:SF9">
    <property type="entry name" value="AXIN1 UP-REGULATED 1, ISOFORM A"/>
    <property type="match status" value="1"/>
</dbReference>